<dbReference type="SMART" id="SM01091">
    <property type="entry name" value="CorC_HlyC"/>
    <property type="match status" value="1"/>
</dbReference>
<evidence type="ECO:0000259" key="13">
    <source>
        <dbReference type="PROSITE" id="PS51846"/>
    </source>
</evidence>
<dbReference type="InterPro" id="IPR016169">
    <property type="entry name" value="FAD-bd_PCMH_sub2"/>
</dbReference>
<dbReference type="Pfam" id="PF01595">
    <property type="entry name" value="CNNM"/>
    <property type="match status" value="1"/>
</dbReference>
<feature type="transmembrane region" description="Helical" evidence="11">
    <location>
        <begin position="66"/>
        <end position="88"/>
    </location>
</feature>
<dbReference type="Pfam" id="PF00571">
    <property type="entry name" value="CBS"/>
    <property type="match status" value="2"/>
</dbReference>
<keyword evidence="7 9" id="KW-0129">CBS domain</keyword>
<keyword evidence="8 10" id="KW-0472">Membrane</keyword>
<dbReference type="InterPro" id="IPR044751">
    <property type="entry name" value="Ion_transp-like_CBS"/>
</dbReference>
<evidence type="ECO:0000259" key="12">
    <source>
        <dbReference type="PROSITE" id="PS51371"/>
    </source>
</evidence>
<evidence type="ECO:0000256" key="4">
    <source>
        <dbReference type="ARBA" id="ARBA00022692"/>
    </source>
</evidence>
<dbReference type="SUPFAM" id="SSF54631">
    <property type="entry name" value="CBS-domain pair"/>
    <property type="match status" value="1"/>
</dbReference>
<dbReference type="SUPFAM" id="SSF56176">
    <property type="entry name" value="FAD-binding/transporter-associated domain-like"/>
    <property type="match status" value="1"/>
</dbReference>
<evidence type="ECO:0000256" key="2">
    <source>
        <dbReference type="ARBA" id="ARBA00006337"/>
    </source>
</evidence>
<dbReference type="InterPro" id="IPR002550">
    <property type="entry name" value="CNNM"/>
</dbReference>
<dbReference type="Pfam" id="PF03471">
    <property type="entry name" value="CorC_HlyC"/>
    <property type="match status" value="1"/>
</dbReference>
<feature type="domain" description="CBS" evidence="12">
    <location>
        <begin position="225"/>
        <end position="288"/>
    </location>
</feature>
<keyword evidence="6 10" id="KW-1133">Transmembrane helix</keyword>
<dbReference type="Proteomes" id="UP000798488">
    <property type="component" value="Unassembled WGS sequence"/>
</dbReference>
<keyword evidence="3" id="KW-1003">Cell membrane</keyword>
<dbReference type="PROSITE" id="PS51371">
    <property type="entry name" value="CBS"/>
    <property type="match status" value="2"/>
</dbReference>
<dbReference type="FunFam" id="3.10.580.10:FF:000002">
    <property type="entry name" value="Magnesium/cobalt efflux protein CorC"/>
    <property type="match status" value="1"/>
</dbReference>
<feature type="transmembrane region" description="Helical" evidence="11">
    <location>
        <begin position="140"/>
        <end position="159"/>
    </location>
</feature>
<dbReference type="PROSITE" id="PS51846">
    <property type="entry name" value="CNNM"/>
    <property type="match status" value="1"/>
</dbReference>
<organism evidence="14 15">
    <name type="scientific">Sporotomaculum syntrophicum</name>
    <dbReference type="NCBI Taxonomy" id="182264"/>
    <lineage>
        <taxon>Bacteria</taxon>
        <taxon>Bacillati</taxon>
        <taxon>Bacillota</taxon>
        <taxon>Clostridia</taxon>
        <taxon>Eubacteriales</taxon>
        <taxon>Desulfallaceae</taxon>
        <taxon>Sporotomaculum</taxon>
    </lineage>
</organism>
<feature type="transmembrane region" description="Helical" evidence="11">
    <location>
        <begin position="108"/>
        <end position="128"/>
    </location>
</feature>
<comment type="caution">
    <text evidence="14">The sequence shown here is derived from an EMBL/GenBank/DDBJ whole genome shotgun (WGS) entry which is preliminary data.</text>
</comment>
<dbReference type="Gene3D" id="3.10.580.10">
    <property type="entry name" value="CBS-domain"/>
    <property type="match status" value="1"/>
</dbReference>
<evidence type="ECO:0000256" key="10">
    <source>
        <dbReference type="PROSITE-ProRule" id="PRU01193"/>
    </source>
</evidence>
<dbReference type="PANTHER" id="PTHR43099:SF2">
    <property type="entry name" value="UPF0053 PROTEIN YRKA"/>
    <property type="match status" value="1"/>
</dbReference>
<evidence type="ECO:0000313" key="14">
    <source>
        <dbReference type="EMBL" id="KAF1086211.1"/>
    </source>
</evidence>
<evidence type="ECO:0000256" key="7">
    <source>
        <dbReference type="ARBA" id="ARBA00023122"/>
    </source>
</evidence>
<proteinExistence type="inferred from homology"/>
<evidence type="ECO:0000256" key="1">
    <source>
        <dbReference type="ARBA" id="ARBA00004651"/>
    </source>
</evidence>
<feature type="domain" description="CNNM transmembrane" evidence="13">
    <location>
        <begin position="6"/>
        <end position="206"/>
    </location>
</feature>
<dbReference type="AlphaFoldDB" id="A0A9D2WSQ2"/>
<evidence type="ECO:0000256" key="11">
    <source>
        <dbReference type="SAM" id="Phobius"/>
    </source>
</evidence>
<dbReference type="InterPro" id="IPR036318">
    <property type="entry name" value="FAD-bd_PCMH-like_sf"/>
</dbReference>
<dbReference type="GO" id="GO:0005886">
    <property type="term" value="C:plasma membrane"/>
    <property type="evidence" value="ECO:0007669"/>
    <property type="project" value="UniProtKB-SubCell"/>
</dbReference>
<dbReference type="GO" id="GO:0050660">
    <property type="term" value="F:flavin adenine dinucleotide binding"/>
    <property type="evidence" value="ECO:0007669"/>
    <property type="project" value="InterPro"/>
</dbReference>
<dbReference type="Gene3D" id="3.30.465.10">
    <property type="match status" value="1"/>
</dbReference>
<name>A0A9D2WSQ2_9FIRM</name>
<accession>A0A9D2WSQ2</accession>
<comment type="similarity">
    <text evidence="2">Belongs to the UPF0053 family.</text>
</comment>
<dbReference type="OrthoDB" id="9798188at2"/>
<dbReference type="PANTHER" id="PTHR43099">
    <property type="entry name" value="UPF0053 PROTEIN YRKA"/>
    <property type="match status" value="1"/>
</dbReference>
<keyword evidence="5" id="KW-0677">Repeat</keyword>
<evidence type="ECO:0000256" key="9">
    <source>
        <dbReference type="PROSITE-ProRule" id="PRU00703"/>
    </source>
</evidence>
<keyword evidence="4 10" id="KW-0812">Transmembrane</keyword>
<evidence type="ECO:0000256" key="6">
    <source>
        <dbReference type="ARBA" id="ARBA00022989"/>
    </source>
</evidence>
<dbReference type="Gene3D" id="3.90.1280.20">
    <property type="match status" value="1"/>
</dbReference>
<evidence type="ECO:0000313" key="15">
    <source>
        <dbReference type="Proteomes" id="UP000798488"/>
    </source>
</evidence>
<dbReference type="InterPro" id="IPR046342">
    <property type="entry name" value="CBS_dom_sf"/>
</dbReference>
<sequence>METDPESASIFVQLTVIAILTIINAFFAAAELAIVSINRTRLRILIDEGNSKAVLLQKLIKEPTKFLSTIQVGITFAGFFSSAYAATGIADDLGLLLSKFAIPYSQDLALIVVTLILSYVILVLGELYPKRLALQKSEAIALFAVKPVMFFLTLTAPFVKLLTFSTNLLIRLTGVNNPDLEERVSREEIKSMVEVGQEHGAINETEKEMIDSIFEFDDKLAEEVMTPRTDVYLIDIDEPLSEYVDELLQQKHSRIPVYEGDSDNIIGVLHIKDFIIEARRVGFANVDIRSILRPAYFVPERKNIDDLFKDLQNSKKQIAILIDEYGGFSGIVTIADVIEEVMGKIEDDDTLDSDADIKKIDDNTYLVKGRLPVEELNKELLLDLEDDSEDYDTLSGFLIMLLGFIPNDGEEYTLEHNNVVFKIEEVKNKRIEKVKICKIEYA</sequence>
<dbReference type="RefSeq" id="WP_161821327.1">
    <property type="nucleotide sequence ID" value="NZ_LSRS01000002.1"/>
</dbReference>
<gene>
    <name evidence="14" type="primary">corC</name>
    <name evidence="14" type="ORF">SPSYN_00952</name>
</gene>
<dbReference type="CDD" id="cd04590">
    <property type="entry name" value="CBS_pair_CorC_HlyC_assoc"/>
    <property type="match status" value="1"/>
</dbReference>
<dbReference type="InterPro" id="IPR051676">
    <property type="entry name" value="UPF0053_domain"/>
</dbReference>
<feature type="domain" description="CBS" evidence="12">
    <location>
        <begin position="291"/>
        <end position="350"/>
    </location>
</feature>
<dbReference type="EMBL" id="LSRS01000002">
    <property type="protein sequence ID" value="KAF1086211.1"/>
    <property type="molecule type" value="Genomic_DNA"/>
</dbReference>
<dbReference type="InterPro" id="IPR000644">
    <property type="entry name" value="CBS_dom"/>
</dbReference>
<evidence type="ECO:0000256" key="3">
    <source>
        <dbReference type="ARBA" id="ARBA00022475"/>
    </source>
</evidence>
<evidence type="ECO:0000256" key="5">
    <source>
        <dbReference type="ARBA" id="ARBA00022737"/>
    </source>
</evidence>
<keyword evidence="15" id="KW-1185">Reference proteome</keyword>
<comment type="subcellular location">
    <subcellularLocation>
        <location evidence="1">Cell membrane</location>
        <topology evidence="1">Multi-pass membrane protein</topology>
    </subcellularLocation>
</comment>
<evidence type="ECO:0000256" key="8">
    <source>
        <dbReference type="ARBA" id="ARBA00023136"/>
    </source>
</evidence>
<feature type="transmembrane region" description="Helical" evidence="11">
    <location>
        <begin position="12"/>
        <end position="35"/>
    </location>
</feature>
<dbReference type="InterPro" id="IPR005170">
    <property type="entry name" value="Transptr-assoc_dom"/>
</dbReference>
<reference evidence="14" key="1">
    <citation type="submission" date="2016-02" db="EMBL/GenBank/DDBJ databases">
        <title>Draft Genome Sequence of Sporotomaculum syntrophicum Strain FB, a Syntrophic Benzoate Degrader.</title>
        <authorList>
            <person name="Nobu M.K."/>
            <person name="Narihiro T."/>
            <person name="Qiu Y.-L."/>
            <person name="Ohashi A."/>
            <person name="Liu W.-T."/>
            <person name="Yuji S."/>
        </authorList>
    </citation>
    <scope>NUCLEOTIDE SEQUENCE</scope>
    <source>
        <strain evidence="14">FB</strain>
    </source>
</reference>
<protein>
    <submittedName>
        <fullName evidence="14">Magnesium and cobalt efflux protein CorC</fullName>
    </submittedName>
</protein>